<keyword evidence="1" id="KW-0732">Signal</keyword>
<dbReference type="Proteomes" id="UP000265750">
    <property type="component" value="Unassembled WGS sequence"/>
</dbReference>
<accession>A0A3A1WJ22</accession>
<feature type="chain" id="PRO_5017355815" evidence="1">
    <location>
        <begin position="32"/>
        <end position="271"/>
    </location>
</feature>
<comment type="caution">
    <text evidence="2">The sequence shown here is derived from an EMBL/GenBank/DDBJ whole genome shotgun (WGS) entry which is preliminary data.</text>
</comment>
<dbReference type="EMBL" id="QYRN01000005">
    <property type="protein sequence ID" value="RIY01003.1"/>
    <property type="molecule type" value="Genomic_DNA"/>
</dbReference>
<sequence>MGHRSGREPNLVTSRRSVALGFLSLAGLALAAAPPALAGDRSVSSRDVRGVLELFTSQSCRECRPAGAVVGRLGTAPDIVVLAYHVDYWDYTGWRDKLADRRNTARQKAYAKRLKLGALVTPQVVVNGRQALGGADERALAQAMAETPLGSAQAAGEIRMRTQGDALHIRASATGGEAGRSPPILVLVTYSERVETVVPGAMPAGRTLIDHFPVRDWRILGSVDGAPIELEMPLSLLVGDGDGRTGLAALLQAVGADNKPGPILAAAALEF</sequence>
<organism evidence="2 3">
    <name type="scientific">Aureimonas flava</name>
    <dbReference type="NCBI Taxonomy" id="2320271"/>
    <lineage>
        <taxon>Bacteria</taxon>
        <taxon>Pseudomonadati</taxon>
        <taxon>Pseudomonadota</taxon>
        <taxon>Alphaproteobacteria</taxon>
        <taxon>Hyphomicrobiales</taxon>
        <taxon>Aurantimonadaceae</taxon>
        <taxon>Aureimonas</taxon>
    </lineage>
</organism>
<keyword evidence="3" id="KW-1185">Reference proteome</keyword>
<feature type="signal peptide" evidence="1">
    <location>
        <begin position="1"/>
        <end position="31"/>
    </location>
</feature>
<dbReference type="PANTHER" id="PTHR36057:SF1">
    <property type="entry name" value="LIPOPROTEIN LIPID ATTACHMENT SITE-LIKE PROTEIN, PUTATIVE (DUF1223)-RELATED"/>
    <property type="match status" value="1"/>
</dbReference>
<reference evidence="3" key="1">
    <citation type="submission" date="2018-09" db="EMBL/GenBank/DDBJ databases">
        <authorList>
            <person name="Tuo L."/>
        </authorList>
    </citation>
    <scope>NUCLEOTIDE SEQUENCE [LARGE SCALE GENOMIC DNA]</scope>
    <source>
        <strain evidence="3">M2BS4Y-1</strain>
    </source>
</reference>
<dbReference type="AlphaFoldDB" id="A0A3A1WJ22"/>
<name>A0A3A1WJ22_9HYPH</name>
<proteinExistence type="predicted"/>
<evidence type="ECO:0000313" key="3">
    <source>
        <dbReference type="Proteomes" id="UP000265750"/>
    </source>
</evidence>
<evidence type="ECO:0000313" key="2">
    <source>
        <dbReference type="EMBL" id="RIY01003.1"/>
    </source>
</evidence>
<gene>
    <name evidence="2" type="ORF">D3218_11470</name>
</gene>
<dbReference type="SUPFAM" id="SSF52833">
    <property type="entry name" value="Thioredoxin-like"/>
    <property type="match status" value="1"/>
</dbReference>
<evidence type="ECO:0000256" key="1">
    <source>
        <dbReference type="SAM" id="SignalP"/>
    </source>
</evidence>
<protein>
    <submittedName>
        <fullName evidence="2">DUF1223 domain-containing protein</fullName>
    </submittedName>
</protein>
<dbReference type="Pfam" id="PF06764">
    <property type="entry name" value="DUF1223"/>
    <property type="match status" value="1"/>
</dbReference>
<dbReference type="PANTHER" id="PTHR36057">
    <property type="match status" value="1"/>
</dbReference>
<dbReference type="InterPro" id="IPR036249">
    <property type="entry name" value="Thioredoxin-like_sf"/>
</dbReference>
<dbReference type="InterPro" id="IPR010634">
    <property type="entry name" value="DUF1223"/>
</dbReference>
<dbReference type="OrthoDB" id="9808254at2"/>